<gene>
    <name evidence="7" type="ORF">IBL25_25165</name>
</gene>
<dbReference type="EMBL" id="JACTUZ010000262">
    <property type="protein sequence ID" value="MBC9180240.1"/>
    <property type="molecule type" value="Genomic_DNA"/>
</dbReference>
<evidence type="ECO:0000313" key="7">
    <source>
        <dbReference type="EMBL" id="MBC9180240.1"/>
    </source>
</evidence>
<feature type="transmembrane region" description="Helical" evidence="5">
    <location>
        <begin position="43"/>
        <end position="65"/>
    </location>
</feature>
<keyword evidence="4 5" id="KW-0472">Membrane</keyword>
<dbReference type="InterPro" id="IPR010817">
    <property type="entry name" value="HemY_N"/>
</dbReference>
<comment type="subcellular location">
    <subcellularLocation>
        <location evidence="1">Membrane</location>
    </subcellularLocation>
</comment>
<comment type="caution">
    <text evidence="7">The sequence shown here is derived from an EMBL/GenBank/DDBJ whole genome shotgun (WGS) entry which is preliminary data.</text>
</comment>
<evidence type="ECO:0000259" key="6">
    <source>
        <dbReference type="Pfam" id="PF07219"/>
    </source>
</evidence>
<feature type="domain" description="HemY N-terminal" evidence="6">
    <location>
        <begin position="26"/>
        <end position="132"/>
    </location>
</feature>
<protein>
    <submittedName>
        <fullName evidence="7">Heme biosynthesis protein HemY</fullName>
    </submittedName>
</protein>
<keyword evidence="2 5" id="KW-0812">Transmembrane</keyword>
<organism evidence="7 8">
    <name type="scientific">Pseudoroseomonas ludipueritiae</name>
    <dbReference type="NCBI Taxonomy" id="198093"/>
    <lineage>
        <taxon>Bacteria</taxon>
        <taxon>Pseudomonadati</taxon>
        <taxon>Pseudomonadota</taxon>
        <taxon>Alphaproteobacteria</taxon>
        <taxon>Acetobacterales</taxon>
        <taxon>Acetobacteraceae</taxon>
        <taxon>Pseudoroseomonas</taxon>
    </lineage>
</organism>
<dbReference type="Gene3D" id="1.25.40.10">
    <property type="entry name" value="Tetratricopeptide repeat domain"/>
    <property type="match status" value="1"/>
</dbReference>
<evidence type="ECO:0000256" key="3">
    <source>
        <dbReference type="ARBA" id="ARBA00022989"/>
    </source>
</evidence>
<evidence type="ECO:0000313" key="8">
    <source>
        <dbReference type="Proteomes" id="UP000603940"/>
    </source>
</evidence>
<proteinExistence type="predicted"/>
<evidence type="ECO:0000256" key="2">
    <source>
        <dbReference type="ARBA" id="ARBA00022692"/>
    </source>
</evidence>
<evidence type="ECO:0000256" key="1">
    <source>
        <dbReference type="ARBA" id="ARBA00004370"/>
    </source>
</evidence>
<dbReference type="Proteomes" id="UP000603940">
    <property type="component" value="Unassembled WGS sequence"/>
</dbReference>
<dbReference type="InterPro" id="IPR011990">
    <property type="entry name" value="TPR-like_helical_dom_sf"/>
</dbReference>
<keyword evidence="3 5" id="KW-1133">Transmembrane helix</keyword>
<evidence type="ECO:0000256" key="4">
    <source>
        <dbReference type="ARBA" id="ARBA00023136"/>
    </source>
</evidence>
<dbReference type="SUPFAM" id="SSF48452">
    <property type="entry name" value="TPR-like"/>
    <property type="match status" value="1"/>
</dbReference>
<evidence type="ECO:0000256" key="5">
    <source>
        <dbReference type="SAM" id="Phobius"/>
    </source>
</evidence>
<dbReference type="Pfam" id="PF07219">
    <property type="entry name" value="HemY_N"/>
    <property type="match status" value="1"/>
</dbReference>
<reference evidence="7 8" key="1">
    <citation type="journal article" date="2009" name="Int. J. Syst. Evol. Microbiol.">
        <title>Transfer of Teichococcus ludipueritiae and Muricoccus roseus to the genus Roseomonas, as Roseomonas ludipueritiae comb. nov. and Roseomonas rosea comb. nov., respectively, and emended description of the genus Roseomonas.</title>
        <authorList>
            <person name="Sanchez-Porro C."/>
            <person name="Gallego V."/>
            <person name="Busse H.J."/>
            <person name="Kampfer P."/>
            <person name="Ventosa A."/>
        </authorList>
    </citation>
    <scope>NUCLEOTIDE SEQUENCE [LARGE SCALE GENOMIC DNA]</scope>
    <source>
        <strain evidence="7 8">DSM 14915</strain>
    </source>
</reference>
<name>A0ABR7RFP0_9PROT</name>
<accession>A0ABR7RFP0</accession>
<keyword evidence="8" id="KW-1185">Reference proteome</keyword>
<dbReference type="RefSeq" id="WP_187781196.1">
    <property type="nucleotide sequence ID" value="NZ_JACTUZ010000262.1"/>
</dbReference>
<sequence length="423" mass="45922">MARALWLLLLCVVTVGVAWVLMRMGGTVQVRVGDAEIYVDLPILLLALAILFLVLHGLLTGWRALRRLPARMRAKREARNREKGEAALTRALVALAAGTADTARLEVRRARQLLGDKPQVLLLSAEAERLNGSEEGAAEAFRTLAARDDARFLGLRGLLRQAIQRQDWPAAQQLAREAEAAQPGAAWVREERAALALRTQDWREALALAAPKAPRAQLALAAARQEKDVAQAAELERQAFEADHGFSPAAVAYARRLAGVGSQRKARSVLEQGWAAAPHPDIAQAYLADEADPLERVKMAETLVQSNRNHPESRLLLARTALAASLTGRARQELEALVQDGTADARAYLALVELEQVEHGESAVARAAEARWLRAATAAPSEPRWRCGHCGKLHAQWVPVCDGCGTAGEVSWQPGPAQLVQKV</sequence>